<dbReference type="InterPro" id="IPR056526">
    <property type="entry name" value="TRASH_HVO_1752"/>
</dbReference>
<organism evidence="5 6">
    <name type="scientific">Natronolimnobius baerhuensis</name>
    <dbReference type="NCBI Taxonomy" id="253108"/>
    <lineage>
        <taxon>Archaea</taxon>
        <taxon>Methanobacteriati</taxon>
        <taxon>Methanobacteriota</taxon>
        <taxon>Stenosarchaea group</taxon>
        <taxon>Halobacteria</taxon>
        <taxon>Halobacteriales</taxon>
        <taxon>Natrialbaceae</taxon>
        <taxon>Natronolimnobius</taxon>
    </lineage>
</organism>
<proteinExistence type="predicted"/>
<evidence type="ECO:0000313" key="5">
    <source>
        <dbReference type="EMBL" id="OVE84039.1"/>
    </source>
</evidence>
<dbReference type="OrthoDB" id="33200at2157"/>
<dbReference type="Gene3D" id="1.10.10.10">
    <property type="entry name" value="Winged helix-like DNA-binding domain superfamily/Winged helix DNA-binding domain"/>
    <property type="match status" value="1"/>
</dbReference>
<evidence type="ECO:0000256" key="3">
    <source>
        <dbReference type="ARBA" id="ARBA00023163"/>
    </source>
</evidence>
<keyword evidence="3" id="KW-0804">Transcription</keyword>
<protein>
    <submittedName>
        <fullName evidence="5">Transcriptional regulator</fullName>
    </submittedName>
</protein>
<dbReference type="AlphaFoldDB" id="A0A202E715"/>
<dbReference type="PANTHER" id="PTHR43413:SF4">
    <property type="entry name" value="HTH-TYPE TRANSCRIPTIONAL REGULATOR LYSM"/>
    <property type="match status" value="1"/>
</dbReference>
<evidence type="ECO:0000256" key="1">
    <source>
        <dbReference type="ARBA" id="ARBA00023015"/>
    </source>
</evidence>
<dbReference type="Pfam" id="PF24273">
    <property type="entry name" value="TRASH_HVO_1752_C"/>
    <property type="match status" value="1"/>
</dbReference>
<accession>A0A202E715</accession>
<dbReference type="PRINTS" id="PR00033">
    <property type="entry name" value="HTHASNC"/>
</dbReference>
<reference evidence="5 6" key="1">
    <citation type="submission" date="2017-02" db="EMBL/GenBank/DDBJ databases">
        <title>Natronthermophilus aegyptiacus gen. nov.,sp. nov., an aerobic, extremely halophilic alkalithermophilic archaeon isolated from the athalassohaline Wadi An Natrun, Egypt.</title>
        <authorList>
            <person name="Zhao B."/>
        </authorList>
    </citation>
    <scope>NUCLEOTIDE SEQUENCE [LARGE SCALE GENOMIC DNA]</scope>
    <source>
        <strain evidence="5 6">CGMCC 1.3597</strain>
    </source>
</reference>
<gene>
    <name evidence="5" type="ORF">B2G88_06265</name>
</gene>
<feature type="domain" description="HTH asnC-type" evidence="4">
    <location>
        <begin position="4"/>
        <end position="70"/>
    </location>
</feature>
<dbReference type="InterPro" id="IPR036390">
    <property type="entry name" value="WH_DNA-bd_sf"/>
</dbReference>
<dbReference type="PANTHER" id="PTHR43413">
    <property type="entry name" value="TRANSCRIPTIONAL REGULATOR, ASNC FAMILY"/>
    <property type="match status" value="1"/>
</dbReference>
<dbReference type="EMBL" id="MWPH01000002">
    <property type="protein sequence ID" value="OVE84039.1"/>
    <property type="molecule type" value="Genomic_DNA"/>
</dbReference>
<dbReference type="SUPFAM" id="SSF46785">
    <property type="entry name" value="Winged helix' DNA-binding domain"/>
    <property type="match status" value="1"/>
</dbReference>
<dbReference type="RefSeq" id="WP_054864161.1">
    <property type="nucleotide sequence ID" value="NZ_MWPH01000002.1"/>
</dbReference>
<evidence type="ECO:0000313" key="6">
    <source>
        <dbReference type="Proteomes" id="UP000196084"/>
    </source>
</evidence>
<dbReference type="SMART" id="SM00344">
    <property type="entry name" value="HTH_ASNC"/>
    <property type="match status" value="1"/>
</dbReference>
<dbReference type="CDD" id="cd00090">
    <property type="entry name" value="HTH_ARSR"/>
    <property type="match status" value="1"/>
</dbReference>
<keyword evidence="2" id="KW-0238">DNA-binding</keyword>
<dbReference type="Pfam" id="PF13404">
    <property type="entry name" value="HTH_AsnC-type"/>
    <property type="match status" value="1"/>
</dbReference>
<dbReference type="InterPro" id="IPR019888">
    <property type="entry name" value="Tscrpt_reg_AsnC-like"/>
</dbReference>
<evidence type="ECO:0000256" key="2">
    <source>
        <dbReference type="ARBA" id="ARBA00023125"/>
    </source>
</evidence>
<evidence type="ECO:0000259" key="4">
    <source>
        <dbReference type="PROSITE" id="PS50956"/>
    </source>
</evidence>
<sequence length="197" mass="22239">MRQPDETDLEILRLLIEDGRRPYSEIAEHVGLTPPAVSDRVARLQELDIIQTFTLDVDRTKLQDRVPALLHLEVKPEAVERVFEHVSTLSETEHTFQQLDGSIVAHVNAPNQDVHSWFRAVLEVSDLVSYDIKPLAHYEWNTGIDPADFSLSCAVCDNAVTSDGETAQVGDEIKVFCCSSCQDLYEQRYESLQQGID</sequence>
<dbReference type="Proteomes" id="UP000196084">
    <property type="component" value="Unassembled WGS sequence"/>
</dbReference>
<keyword evidence="6" id="KW-1185">Reference proteome</keyword>
<dbReference type="InterPro" id="IPR011991">
    <property type="entry name" value="ArsR-like_HTH"/>
</dbReference>
<keyword evidence="1" id="KW-0805">Transcription regulation</keyword>
<name>A0A202E715_9EURY</name>
<dbReference type="InterPro" id="IPR036388">
    <property type="entry name" value="WH-like_DNA-bd_sf"/>
</dbReference>
<comment type="caution">
    <text evidence="5">The sequence shown here is derived from an EMBL/GenBank/DDBJ whole genome shotgun (WGS) entry which is preliminary data.</text>
</comment>
<dbReference type="GO" id="GO:0043565">
    <property type="term" value="F:sequence-specific DNA binding"/>
    <property type="evidence" value="ECO:0007669"/>
    <property type="project" value="InterPro"/>
</dbReference>
<dbReference type="PROSITE" id="PS50956">
    <property type="entry name" value="HTH_ASNC_2"/>
    <property type="match status" value="1"/>
</dbReference>
<dbReference type="InterPro" id="IPR000485">
    <property type="entry name" value="AsnC-type_HTH_dom"/>
</dbReference>
<dbReference type="InterPro" id="IPR050684">
    <property type="entry name" value="HTH-Siroheme_Decarb"/>
</dbReference>